<name>A0A5B7DUL7_PORTR</name>
<protein>
    <submittedName>
        <fullName evidence="2">Uncharacterized protein</fullName>
    </submittedName>
</protein>
<dbReference type="EMBL" id="VSRR010001455">
    <property type="protein sequence ID" value="MPC25391.1"/>
    <property type="molecule type" value="Genomic_DNA"/>
</dbReference>
<comment type="caution">
    <text evidence="2">The sequence shown here is derived from an EMBL/GenBank/DDBJ whole genome shotgun (WGS) entry which is preliminary data.</text>
</comment>
<organism evidence="2 3">
    <name type="scientific">Portunus trituberculatus</name>
    <name type="common">Swimming crab</name>
    <name type="synonym">Neptunus trituberculatus</name>
    <dbReference type="NCBI Taxonomy" id="210409"/>
    <lineage>
        <taxon>Eukaryota</taxon>
        <taxon>Metazoa</taxon>
        <taxon>Ecdysozoa</taxon>
        <taxon>Arthropoda</taxon>
        <taxon>Crustacea</taxon>
        <taxon>Multicrustacea</taxon>
        <taxon>Malacostraca</taxon>
        <taxon>Eumalacostraca</taxon>
        <taxon>Eucarida</taxon>
        <taxon>Decapoda</taxon>
        <taxon>Pleocyemata</taxon>
        <taxon>Brachyura</taxon>
        <taxon>Eubrachyura</taxon>
        <taxon>Portunoidea</taxon>
        <taxon>Portunidae</taxon>
        <taxon>Portuninae</taxon>
        <taxon>Portunus</taxon>
    </lineage>
</organism>
<feature type="region of interest" description="Disordered" evidence="1">
    <location>
        <begin position="27"/>
        <end position="47"/>
    </location>
</feature>
<dbReference type="Proteomes" id="UP000324222">
    <property type="component" value="Unassembled WGS sequence"/>
</dbReference>
<gene>
    <name evidence="2" type="ORF">E2C01_018501</name>
</gene>
<reference evidence="2 3" key="1">
    <citation type="submission" date="2019-05" db="EMBL/GenBank/DDBJ databases">
        <title>Another draft genome of Portunus trituberculatus and its Hox gene families provides insights of decapod evolution.</title>
        <authorList>
            <person name="Jeong J.-H."/>
            <person name="Song I."/>
            <person name="Kim S."/>
            <person name="Choi T."/>
            <person name="Kim D."/>
            <person name="Ryu S."/>
            <person name="Kim W."/>
        </authorList>
    </citation>
    <scope>NUCLEOTIDE SEQUENCE [LARGE SCALE GENOMIC DNA]</scope>
    <source>
        <tissue evidence="2">Muscle</tissue>
    </source>
</reference>
<evidence type="ECO:0000313" key="2">
    <source>
        <dbReference type="EMBL" id="MPC25391.1"/>
    </source>
</evidence>
<evidence type="ECO:0000256" key="1">
    <source>
        <dbReference type="SAM" id="MobiDB-lite"/>
    </source>
</evidence>
<proteinExistence type="predicted"/>
<sequence>MYVELLGKVKNCWSFLAADDHHPVTMCSSPTPDPQLPSPTHVSPPLLVHSPPSISQPYVWRERSETEEVHGGLLAVVPHLTSLEPFAGA</sequence>
<accession>A0A5B7DUL7</accession>
<evidence type="ECO:0000313" key="3">
    <source>
        <dbReference type="Proteomes" id="UP000324222"/>
    </source>
</evidence>
<dbReference type="AlphaFoldDB" id="A0A5B7DUL7"/>
<keyword evidence="3" id="KW-1185">Reference proteome</keyword>